<evidence type="ECO:0000256" key="4">
    <source>
        <dbReference type="SAM" id="SignalP"/>
    </source>
</evidence>
<comment type="subcellular location">
    <subcellularLocation>
        <location evidence="1">Secreted</location>
    </subcellularLocation>
</comment>
<dbReference type="PANTHER" id="PTHR40088:SF2">
    <property type="entry name" value="SECRETED SUGAR HYDROLASE"/>
    <property type="match status" value="1"/>
</dbReference>
<evidence type="ECO:0000259" key="7">
    <source>
        <dbReference type="Pfam" id="PF16640"/>
    </source>
</evidence>
<keyword evidence="8" id="KW-0456">Lyase</keyword>
<protein>
    <submittedName>
        <fullName evidence="8">Pectin lyase like protein</fullName>
    </submittedName>
</protein>
<dbReference type="InterPro" id="IPR059177">
    <property type="entry name" value="GH29D-like_dom"/>
</dbReference>
<feature type="signal peptide" evidence="4">
    <location>
        <begin position="1"/>
        <end position="30"/>
    </location>
</feature>
<keyword evidence="2" id="KW-0964">Secreted</keyword>
<dbReference type="KEGG" id="abas:ACPOL_4840"/>
<evidence type="ECO:0000259" key="5">
    <source>
        <dbReference type="Pfam" id="PF07602"/>
    </source>
</evidence>
<dbReference type="AlphaFoldDB" id="A0A2Z5G4M5"/>
<dbReference type="PANTHER" id="PTHR40088">
    <property type="entry name" value="PECTATE LYASE (EUROFUNG)"/>
    <property type="match status" value="1"/>
</dbReference>
<evidence type="ECO:0000256" key="1">
    <source>
        <dbReference type="ARBA" id="ARBA00004613"/>
    </source>
</evidence>
<proteinExistence type="predicted"/>
<dbReference type="RefSeq" id="WP_114208948.1">
    <property type="nucleotide sequence ID" value="NZ_CP030840.1"/>
</dbReference>
<dbReference type="Pfam" id="PF07602">
    <property type="entry name" value="DUF1565"/>
    <property type="match status" value="1"/>
</dbReference>
<evidence type="ECO:0000259" key="6">
    <source>
        <dbReference type="Pfam" id="PF13290"/>
    </source>
</evidence>
<dbReference type="InterPro" id="IPR052052">
    <property type="entry name" value="Polysaccharide_Lyase_9"/>
</dbReference>
<evidence type="ECO:0000256" key="2">
    <source>
        <dbReference type="ARBA" id="ARBA00022525"/>
    </source>
</evidence>
<feature type="domain" description="GH29D-like beta-sandwich" evidence="6">
    <location>
        <begin position="728"/>
        <end position="792"/>
    </location>
</feature>
<dbReference type="InterPro" id="IPR011459">
    <property type="entry name" value="DUF1565"/>
</dbReference>
<feature type="domain" description="Bacterial Ig-like" evidence="7">
    <location>
        <begin position="603"/>
        <end position="683"/>
    </location>
</feature>
<dbReference type="Gene3D" id="2.60.40.10">
    <property type="entry name" value="Immunoglobulins"/>
    <property type="match status" value="1"/>
</dbReference>
<dbReference type="InterPro" id="IPR011050">
    <property type="entry name" value="Pectin_lyase_fold/virulence"/>
</dbReference>
<dbReference type="Pfam" id="PF16640">
    <property type="entry name" value="Big_3_5"/>
    <property type="match status" value="1"/>
</dbReference>
<sequence length="800" mass="83690">MKCRFAILRQVGATGAAFFVLVFMAVHSLAAQDGAVYYVATTGNDSNAGTLASPWLTIQHAADTVTAGATVHVMGGVYNGFVKFPKSGTESEPITFESHPLVVGGIVQPAIIDGTGLKVSGTQGLITISGHRSYITVKGFEIRNLRADSEDVVPCGVWITGSGTGVQILNNRIHDIVTTKEKNGNGCGLFAYGTSKTPISKLVVSGNEVDHLKTGNSESVTLNGNVTNFQVTNNLVHDNDNIGLDFIGYEGTGPVGYDQASYGLVSGNTVYNISGIGSVGEGNSYDADGLYCDGCAFVTFERNAVFQVDYGIETTSENQVCQATGTEWSLPDHKGTAARGKLPCYGMNATVRNNLFYYENACGISIGGYALATEEGGGSNGGGSSYHDVFVNNTLFDNGTQPGNDSEGTPSGDFQIQNQVGKAQGNYFENNLVHESASSPYSVSPNMWIHSFVPSDQAYPDSLKYPGPPATLNYNLYGSAAGYQEGTSILWADVSSFSSFSKYQADNLGGEDANSIDAQPEFVDQEASPPDLYTFENSRAIAGGRAHLSCSDGWCDPNGDSPNSIYGSTDFLGNPRKDGSRIDIGAYQNAGDPLENTVTVDLSSAESDLKEGASTVLTVKVTATPGGGGAPSGTVSIVRGQTLIETATLMPTGINTTAATLPLHASQLAHGDNKLTAVYSGNSIARCCTPSEPPGGTQTTIPWYPGATSEAITENATACAAPTPTFFPEAGNYSSEQTVVIRDSASDVAIYYTTDGTTPSTSSKLYSGPIKVAKTEKVKAIASTNRSSTSAVGSAKYTLR</sequence>
<feature type="domain" description="DUF1565" evidence="5">
    <location>
        <begin position="42"/>
        <end position="245"/>
    </location>
</feature>
<dbReference type="SMART" id="SM00710">
    <property type="entry name" value="PbH1"/>
    <property type="match status" value="7"/>
</dbReference>
<dbReference type="Pfam" id="PF13290">
    <property type="entry name" value="CHB_HEX_C_1"/>
    <property type="match status" value="1"/>
</dbReference>
<dbReference type="Proteomes" id="UP000253606">
    <property type="component" value="Chromosome"/>
</dbReference>
<dbReference type="GO" id="GO:0005576">
    <property type="term" value="C:extracellular region"/>
    <property type="evidence" value="ECO:0007669"/>
    <property type="project" value="UniProtKB-SubCell"/>
</dbReference>
<evidence type="ECO:0000313" key="8">
    <source>
        <dbReference type="EMBL" id="AXC14102.1"/>
    </source>
</evidence>
<gene>
    <name evidence="8" type="ORF">ACPOL_4840</name>
</gene>
<dbReference type="InterPro" id="IPR006626">
    <property type="entry name" value="PbH1"/>
</dbReference>
<accession>A0A2Z5G4M5</accession>
<dbReference type="InterPro" id="IPR013783">
    <property type="entry name" value="Ig-like_fold"/>
</dbReference>
<keyword evidence="3 4" id="KW-0732">Signal</keyword>
<dbReference type="InterPro" id="IPR032109">
    <property type="entry name" value="Big_3_5"/>
</dbReference>
<dbReference type="EMBL" id="CP030840">
    <property type="protein sequence ID" value="AXC14102.1"/>
    <property type="molecule type" value="Genomic_DNA"/>
</dbReference>
<dbReference type="InterPro" id="IPR012334">
    <property type="entry name" value="Pectin_lyas_fold"/>
</dbReference>
<dbReference type="OrthoDB" id="107582at2"/>
<evidence type="ECO:0000313" key="9">
    <source>
        <dbReference type="Proteomes" id="UP000253606"/>
    </source>
</evidence>
<keyword evidence="9" id="KW-1185">Reference proteome</keyword>
<organism evidence="8 9">
    <name type="scientific">Acidisarcina polymorpha</name>
    <dbReference type="NCBI Taxonomy" id="2211140"/>
    <lineage>
        <taxon>Bacteria</taxon>
        <taxon>Pseudomonadati</taxon>
        <taxon>Acidobacteriota</taxon>
        <taxon>Terriglobia</taxon>
        <taxon>Terriglobales</taxon>
        <taxon>Acidobacteriaceae</taxon>
        <taxon>Acidisarcina</taxon>
    </lineage>
</organism>
<dbReference type="SUPFAM" id="SSF51126">
    <property type="entry name" value="Pectin lyase-like"/>
    <property type="match status" value="1"/>
</dbReference>
<feature type="chain" id="PRO_5016391435" evidence="4">
    <location>
        <begin position="31"/>
        <end position="800"/>
    </location>
</feature>
<reference evidence="8 9" key="1">
    <citation type="journal article" date="2018" name="Front. Microbiol.">
        <title>Hydrolytic Capabilities as a Key to Environmental Success: Chitinolytic and Cellulolytic Acidobacteria From Acidic Sub-arctic Soils and Boreal Peatlands.</title>
        <authorList>
            <person name="Belova S.E."/>
            <person name="Ravin N.V."/>
            <person name="Pankratov T.A."/>
            <person name="Rakitin A.L."/>
            <person name="Ivanova A.A."/>
            <person name="Beletsky A.V."/>
            <person name="Mardanov A.V."/>
            <person name="Sinninghe Damste J.S."/>
            <person name="Dedysh S.N."/>
        </authorList>
    </citation>
    <scope>NUCLEOTIDE SEQUENCE [LARGE SCALE GENOMIC DNA]</scope>
    <source>
        <strain evidence="8 9">SBC82</strain>
    </source>
</reference>
<name>A0A2Z5G4M5_9BACT</name>
<evidence type="ECO:0000256" key="3">
    <source>
        <dbReference type="ARBA" id="ARBA00022729"/>
    </source>
</evidence>
<dbReference type="GO" id="GO:0016837">
    <property type="term" value="F:carbon-oxygen lyase activity, acting on polysaccharides"/>
    <property type="evidence" value="ECO:0007669"/>
    <property type="project" value="TreeGrafter"/>
</dbReference>
<dbReference type="Gene3D" id="2.160.20.10">
    <property type="entry name" value="Single-stranded right-handed beta-helix, Pectin lyase-like"/>
    <property type="match status" value="1"/>
</dbReference>